<comment type="similarity">
    <text evidence="2 6">Belongs to the GDT1 family.</text>
</comment>
<dbReference type="GO" id="GO:0016020">
    <property type="term" value="C:membrane"/>
    <property type="evidence" value="ECO:0007669"/>
    <property type="project" value="UniProtKB-SubCell"/>
</dbReference>
<dbReference type="Pfam" id="PF01169">
    <property type="entry name" value="GDT1"/>
    <property type="match status" value="2"/>
</dbReference>
<comment type="subcellular location">
    <subcellularLocation>
        <location evidence="1 6">Membrane</location>
        <topology evidence="1 6">Multi-pass membrane protein</topology>
    </subcellularLocation>
</comment>
<dbReference type="InterPro" id="IPR049555">
    <property type="entry name" value="GDT1-like_CS"/>
</dbReference>
<gene>
    <name evidence="7" type="ORF">MCOM1403_LOCUS6881</name>
</gene>
<feature type="transmembrane region" description="Helical" evidence="6">
    <location>
        <begin position="172"/>
        <end position="193"/>
    </location>
</feature>
<dbReference type="PANTHER" id="PTHR12608:SF7">
    <property type="entry name" value="PROTEIN PAM71-HOMOLOG, CHLOROPLASTIC"/>
    <property type="match status" value="1"/>
</dbReference>
<reference evidence="7" key="1">
    <citation type="submission" date="2021-01" db="EMBL/GenBank/DDBJ databases">
        <authorList>
            <person name="Corre E."/>
            <person name="Pelletier E."/>
            <person name="Niang G."/>
            <person name="Scheremetjew M."/>
            <person name="Finn R."/>
            <person name="Kale V."/>
            <person name="Holt S."/>
            <person name="Cochrane G."/>
            <person name="Meng A."/>
            <person name="Brown T."/>
            <person name="Cohen L."/>
        </authorList>
    </citation>
    <scope>NUCLEOTIDE SEQUENCE</scope>
    <source>
        <strain evidence="7">CCMP1723</strain>
    </source>
</reference>
<dbReference type="GO" id="GO:0005794">
    <property type="term" value="C:Golgi apparatus"/>
    <property type="evidence" value="ECO:0007669"/>
    <property type="project" value="TreeGrafter"/>
</dbReference>
<feature type="transmembrane region" description="Helical" evidence="6">
    <location>
        <begin position="199"/>
        <end position="221"/>
    </location>
</feature>
<feature type="transmembrane region" description="Helical" evidence="6">
    <location>
        <begin position="144"/>
        <end position="165"/>
    </location>
</feature>
<feature type="transmembrane region" description="Helical" evidence="6">
    <location>
        <begin position="261"/>
        <end position="279"/>
    </location>
</feature>
<name>A0A7S0IEX6_MICPS</name>
<dbReference type="PROSITE" id="PS01214">
    <property type="entry name" value="UPF0016"/>
    <property type="match status" value="1"/>
</dbReference>
<keyword evidence="5 6" id="KW-0472">Membrane</keyword>
<dbReference type="GO" id="GO:0032468">
    <property type="term" value="P:Golgi calcium ion homeostasis"/>
    <property type="evidence" value="ECO:0007669"/>
    <property type="project" value="TreeGrafter"/>
</dbReference>
<evidence type="ECO:0000256" key="5">
    <source>
        <dbReference type="ARBA" id="ARBA00023136"/>
    </source>
</evidence>
<proteinExistence type="inferred from homology"/>
<protein>
    <recommendedName>
        <fullName evidence="6">GDT1 family protein</fullName>
    </recommendedName>
</protein>
<dbReference type="GO" id="GO:0032472">
    <property type="term" value="P:Golgi calcium ion transport"/>
    <property type="evidence" value="ECO:0007669"/>
    <property type="project" value="TreeGrafter"/>
</dbReference>
<organism evidence="7">
    <name type="scientific">Micromonas pusilla</name>
    <name type="common">Picoplanktonic green alga</name>
    <name type="synonym">Chromulina pusilla</name>
    <dbReference type="NCBI Taxonomy" id="38833"/>
    <lineage>
        <taxon>Eukaryota</taxon>
        <taxon>Viridiplantae</taxon>
        <taxon>Chlorophyta</taxon>
        <taxon>Mamiellophyceae</taxon>
        <taxon>Mamiellales</taxon>
        <taxon>Mamiellaceae</taxon>
        <taxon>Micromonas</taxon>
    </lineage>
</organism>
<dbReference type="GO" id="GO:0015085">
    <property type="term" value="F:calcium ion transmembrane transporter activity"/>
    <property type="evidence" value="ECO:0007669"/>
    <property type="project" value="TreeGrafter"/>
</dbReference>
<dbReference type="EMBL" id="HBEQ01008574">
    <property type="protein sequence ID" value="CAD8519455.1"/>
    <property type="molecule type" value="Transcribed_RNA"/>
</dbReference>
<evidence type="ECO:0000313" key="7">
    <source>
        <dbReference type="EMBL" id="CAD8519455.1"/>
    </source>
</evidence>
<feature type="transmembrane region" description="Helical" evidence="6">
    <location>
        <begin position="330"/>
        <end position="349"/>
    </location>
</feature>
<dbReference type="InterPro" id="IPR001727">
    <property type="entry name" value="GDT1-like"/>
</dbReference>
<evidence type="ECO:0000256" key="3">
    <source>
        <dbReference type="ARBA" id="ARBA00022692"/>
    </source>
</evidence>
<feature type="transmembrane region" description="Helical" evidence="6">
    <location>
        <begin position="106"/>
        <end position="124"/>
    </location>
</feature>
<dbReference type="AlphaFoldDB" id="A0A7S0IEX6"/>
<keyword evidence="4 6" id="KW-1133">Transmembrane helix</keyword>
<evidence type="ECO:0000256" key="2">
    <source>
        <dbReference type="ARBA" id="ARBA00009190"/>
    </source>
</evidence>
<keyword evidence="3 6" id="KW-0812">Transmembrane</keyword>
<feature type="transmembrane region" description="Helical" evidence="6">
    <location>
        <begin position="299"/>
        <end position="321"/>
    </location>
</feature>
<accession>A0A7S0IEX6</accession>
<evidence type="ECO:0000256" key="6">
    <source>
        <dbReference type="RuleBase" id="RU365102"/>
    </source>
</evidence>
<evidence type="ECO:0000256" key="4">
    <source>
        <dbReference type="ARBA" id="ARBA00022989"/>
    </source>
</evidence>
<dbReference type="GO" id="GO:0005384">
    <property type="term" value="F:manganese ion transmembrane transporter activity"/>
    <property type="evidence" value="ECO:0007669"/>
    <property type="project" value="TreeGrafter"/>
</dbReference>
<evidence type="ECO:0000256" key="1">
    <source>
        <dbReference type="ARBA" id="ARBA00004141"/>
    </source>
</evidence>
<dbReference type="GO" id="GO:0009507">
    <property type="term" value="C:chloroplast"/>
    <property type="evidence" value="ECO:0007669"/>
    <property type="project" value="TreeGrafter"/>
</dbReference>
<dbReference type="PANTHER" id="PTHR12608">
    <property type="entry name" value="TRANSMEMBRANE PROTEIN HTP-1 RELATED"/>
    <property type="match status" value="1"/>
</dbReference>
<sequence>MTVGAMAMTTSASSARGCVARAVVRITSQRAAFVAPAAARRAASASAFDRIVAGSSRGVEGLPTAPRVRTAGPARRTVARSPKAAVAGVGTGDGAAPKRKATGKSAVVLAVVLAVLSWAGYLLTQNTVVGQAAYQTLAKTGFTAAFALILVSELGDKTFFIAALLAMRLGRFTVLTGAVCALSLMSFISVAIGKFFQQIPAAMTTTLPVGEYLAVALLLFFGVRTLKEALDIDDDGDDEDGELADAQEAVSKSAGAGNKKTGFIAGFWETFTLVFIAEWGDRSMLATIALGAAQSPLGVALGASVGHLVATLIAVVGGALLSEKISERQVGITGGILFIVFAVATLAGVF</sequence>